<dbReference type="EMBL" id="BDGU01000094">
    <property type="protein sequence ID" value="GAW02427.1"/>
    <property type="molecule type" value="Genomic_DNA"/>
</dbReference>
<dbReference type="AlphaFoldDB" id="A0A1Q3E593"/>
<keyword evidence="2" id="KW-1185">Reference proteome</keyword>
<comment type="caution">
    <text evidence="1">The sequence shown here is derived from an EMBL/GenBank/DDBJ whole genome shotgun (WGS) entry which is preliminary data.</text>
</comment>
<proteinExistence type="predicted"/>
<reference evidence="1 2" key="2">
    <citation type="submission" date="2017-02" db="EMBL/GenBank/DDBJ databases">
        <title>A genome survey and senescence transcriptome analysis in Lentinula edodes.</title>
        <authorList>
            <person name="Sakamoto Y."/>
            <person name="Nakade K."/>
            <person name="Sato S."/>
            <person name="Yoshida Y."/>
            <person name="Miyazaki K."/>
            <person name="Natsume S."/>
            <person name="Konno N."/>
        </authorList>
    </citation>
    <scope>NUCLEOTIDE SEQUENCE [LARGE SCALE GENOMIC DNA]</scope>
    <source>
        <strain evidence="1 2">NBRC 111202</strain>
    </source>
</reference>
<protein>
    <submittedName>
        <fullName evidence="1">Uncharacterized protein</fullName>
    </submittedName>
</protein>
<sequence>MEIGLPHMLLSVSLRDLPPRFSSSVNPPPYVFNHGLLMLLLETVAVRVLVQQEKKGKEEDPDRVQHVNCDRGSDIEFDELSGETRVGNRVLNDEDDNMFGEFMDRWIYNRVVGLTTGNALYVMKAGVLTTLIRIPFFIPGSAQFAYDNRFLGGIIMTQLTSARFRGDTTFGFLTLIFSTFLGGGVGLCGCTSDEDFDFDFLCVTTVLVINFLESKWPEERYHTLFNLQMQISYSLSHLLSVIEHLEPA</sequence>
<evidence type="ECO:0000313" key="2">
    <source>
        <dbReference type="Proteomes" id="UP000188533"/>
    </source>
</evidence>
<dbReference type="PANTHER" id="PTHR37994">
    <property type="entry name" value="ARAE_2_N DOMAIN-CONTAINING PROTEIN-RELATED"/>
    <property type="match status" value="1"/>
</dbReference>
<accession>A0A1Q3E593</accession>
<name>A0A1Q3E593_LENED</name>
<organism evidence="1 2">
    <name type="scientific">Lentinula edodes</name>
    <name type="common">Shiitake mushroom</name>
    <name type="synonym">Lentinus edodes</name>
    <dbReference type="NCBI Taxonomy" id="5353"/>
    <lineage>
        <taxon>Eukaryota</taxon>
        <taxon>Fungi</taxon>
        <taxon>Dikarya</taxon>
        <taxon>Basidiomycota</taxon>
        <taxon>Agaricomycotina</taxon>
        <taxon>Agaricomycetes</taxon>
        <taxon>Agaricomycetidae</taxon>
        <taxon>Agaricales</taxon>
        <taxon>Marasmiineae</taxon>
        <taxon>Omphalotaceae</taxon>
        <taxon>Lentinula</taxon>
    </lineage>
</organism>
<evidence type="ECO:0000313" key="1">
    <source>
        <dbReference type="EMBL" id="GAW02427.1"/>
    </source>
</evidence>
<dbReference type="Proteomes" id="UP000188533">
    <property type="component" value="Unassembled WGS sequence"/>
</dbReference>
<gene>
    <name evidence="1" type="ORF">LENED_004083</name>
</gene>
<reference evidence="1 2" key="1">
    <citation type="submission" date="2016-08" db="EMBL/GenBank/DDBJ databases">
        <authorList>
            <consortium name="Lentinula edodes genome sequencing consortium"/>
            <person name="Sakamoto Y."/>
            <person name="Nakade K."/>
            <person name="Sato S."/>
            <person name="Yoshida Y."/>
            <person name="Miyazaki K."/>
            <person name="Natsume S."/>
            <person name="Konno N."/>
        </authorList>
    </citation>
    <scope>NUCLEOTIDE SEQUENCE [LARGE SCALE GENOMIC DNA]</scope>
    <source>
        <strain evidence="1 2">NBRC 111202</strain>
    </source>
</reference>
<dbReference type="PANTHER" id="PTHR37994:SF1">
    <property type="entry name" value="ER TRANSPORTER 6TM N-TERMINAL DOMAIN-CONTAINING PROTEIN"/>
    <property type="match status" value="1"/>
</dbReference>
<dbReference type="STRING" id="5353.A0A1Q3E593"/>